<organism evidence="1 2">
    <name type="scientific">Hebeloma cylindrosporum</name>
    <dbReference type="NCBI Taxonomy" id="76867"/>
    <lineage>
        <taxon>Eukaryota</taxon>
        <taxon>Fungi</taxon>
        <taxon>Dikarya</taxon>
        <taxon>Basidiomycota</taxon>
        <taxon>Agaricomycotina</taxon>
        <taxon>Agaricomycetes</taxon>
        <taxon>Agaricomycetidae</taxon>
        <taxon>Agaricales</taxon>
        <taxon>Agaricineae</taxon>
        <taxon>Hymenogastraceae</taxon>
        <taxon>Hebeloma</taxon>
    </lineage>
</organism>
<keyword evidence="2" id="KW-1185">Reference proteome</keyword>
<sequence length="111" mass="12078">MTILRVNDAFLYIPVGEIDETLCDEASVAQAHAASWFLSSAYGVRYSPYRPVFEHAPMEVGPIVGRPSTRMTEVFPSSPVFPGGNFSETATVPGTTHSPCRAFPFIALNEP</sequence>
<dbReference type="Proteomes" id="UP000053424">
    <property type="component" value="Unassembled WGS sequence"/>
</dbReference>
<accession>A0A0C2XBG7</accession>
<protein>
    <submittedName>
        <fullName evidence="1">Uncharacterized protein</fullName>
    </submittedName>
</protein>
<reference evidence="1 2" key="1">
    <citation type="submission" date="2014-04" db="EMBL/GenBank/DDBJ databases">
        <authorList>
            <consortium name="DOE Joint Genome Institute"/>
            <person name="Kuo A."/>
            <person name="Gay G."/>
            <person name="Dore J."/>
            <person name="Kohler A."/>
            <person name="Nagy L.G."/>
            <person name="Floudas D."/>
            <person name="Copeland A."/>
            <person name="Barry K.W."/>
            <person name="Cichocki N."/>
            <person name="Veneault-Fourrey C."/>
            <person name="LaButti K."/>
            <person name="Lindquist E.A."/>
            <person name="Lipzen A."/>
            <person name="Lundell T."/>
            <person name="Morin E."/>
            <person name="Murat C."/>
            <person name="Sun H."/>
            <person name="Tunlid A."/>
            <person name="Henrissat B."/>
            <person name="Grigoriev I.V."/>
            <person name="Hibbett D.S."/>
            <person name="Martin F."/>
            <person name="Nordberg H.P."/>
            <person name="Cantor M.N."/>
            <person name="Hua S.X."/>
        </authorList>
    </citation>
    <scope>NUCLEOTIDE SEQUENCE [LARGE SCALE GENOMIC DNA]</scope>
    <source>
        <strain evidence="2">h7</strain>
    </source>
</reference>
<dbReference type="AlphaFoldDB" id="A0A0C2XBG7"/>
<gene>
    <name evidence="1" type="ORF">M413DRAFT_351009</name>
</gene>
<name>A0A0C2XBG7_HEBCY</name>
<proteinExistence type="predicted"/>
<dbReference type="EMBL" id="KN831824">
    <property type="protein sequence ID" value="KIM35293.1"/>
    <property type="molecule type" value="Genomic_DNA"/>
</dbReference>
<reference evidence="2" key="2">
    <citation type="submission" date="2015-01" db="EMBL/GenBank/DDBJ databases">
        <title>Evolutionary Origins and Diversification of the Mycorrhizal Mutualists.</title>
        <authorList>
            <consortium name="DOE Joint Genome Institute"/>
            <consortium name="Mycorrhizal Genomics Consortium"/>
            <person name="Kohler A."/>
            <person name="Kuo A."/>
            <person name="Nagy L.G."/>
            <person name="Floudas D."/>
            <person name="Copeland A."/>
            <person name="Barry K.W."/>
            <person name="Cichocki N."/>
            <person name="Veneault-Fourrey C."/>
            <person name="LaButti K."/>
            <person name="Lindquist E.A."/>
            <person name="Lipzen A."/>
            <person name="Lundell T."/>
            <person name="Morin E."/>
            <person name="Murat C."/>
            <person name="Riley R."/>
            <person name="Ohm R."/>
            <person name="Sun H."/>
            <person name="Tunlid A."/>
            <person name="Henrissat B."/>
            <person name="Grigoriev I.V."/>
            <person name="Hibbett D.S."/>
            <person name="Martin F."/>
        </authorList>
    </citation>
    <scope>NUCLEOTIDE SEQUENCE [LARGE SCALE GENOMIC DNA]</scope>
    <source>
        <strain evidence="2">h7</strain>
    </source>
</reference>
<dbReference type="HOGENOM" id="CLU_2158740_0_0_1"/>
<evidence type="ECO:0000313" key="1">
    <source>
        <dbReference type="EMBL" id="KIM35293.1"/>
    </source>
</evidence>
<evidence type="ECO:0000313" key="2">
    <source>
        <dbReference type="Proteomes" id="UP000053424"/>
    </source>
</evidence>